<dbReference type="GO" id="GO:0009116">
    <property type="term" value="P:nucleoside metabolic process"/>
    <property type="evidence" value="ECO:0007669"/>
    <property type="project" value="InterPro"/>
</dbReference>
<evidence type="ECO:0008006" key="3">
    <source>
        <dbReference type="Google" id="ProtNLM"/>
    </source>
</evidence>
<sequence length="158" mass="17687">MIYIICALKCEAQAFVDKYKLDKSKKNETVTIVVSGVGKQNMQDVASRVVSEMQNDDTILNVGICAGDESFKIGELVDASKHKLTCLDNEISQRGIYTLVDMESDGFLQATKGIKNSYIFKIVSDHFEPQNITKEFAKSLVFNAIDDINRLLKQKAKK</sequence>
<dbReference type="InterPro" id="IPR035994">
    <property type="entry name" value="Nucleoside_phosphorylase_sf"/>
</dbReference>
<dbReference type="PATRIC" id="fig|1172190.3.peg.1624"/>
<dbReference type="OrthoDB" id="21362at2"/>
<evidence type="ECO:0000313" key="1">
    <source>
        <dbReference type="EMBL" id="EQB39173.1"/>
    </source>
</evidence>
<name>T0L098_9BACT</name>
<dbReference type="AlphaFoldDB" id="T0L098"/>
<gene>
    <name evidence="1" type="ORF">M947_08440</name>
</gene>
<dbReference type="Proteomes" id="UP000015520">
    <property type="component" value="Unassembled WGS sequence"/>
</dbReference>
<organism evidence="1 2">
    <name type="scientific">Sulfurimonas hongkongensis</name>
    <dbReference type="NCBI Taxonomy" id="1172190"/>
    <lineage>
        <taxon>Bacteria</taxon>
        <taxon>Pseudomonadati</taxon>
        <taxon>Campylobacterota</taxon>
        <taxon>Epsilonproteobacteria</taxon>
        <taxon>Campylobacterales</taxon>
        <taxon>Sulfurimonadaceae</taxon>
        <taxon>Sulfurimonas</taxon>
    </lineage>
</organism>
<keyword evidence="2" id="KW-1185">Reference proteome</keyword>
<dbReference type="EMBL" id="AUPZ01000010">
    <property type="protein sequence ID" value="EQB39173.1"/>
    <property type="molecule type" value="Genomic_DNA"/>
</dbReference>
<evidence type="ECO:0000313" key="2">
    <source>
        <dbReference type="Proteomes" id="UP000015520"/>
    </source>
</evidence>
<dbReference type="eggNOG" id="COG0775">
    <property type="taxonomic scope" value="Bacteria"/>
</dbReference>
<dbReference type="GO" id="GO:0003824">
    <property type="term" value="F:catalytic activity"/>
    <property type="evidence" value="ECO:0007669"/>
    <property type="project" value="InterPro"/>
</dbReference>
<accession>T0L098</accession>
<dbReference type="Gene3D" id="3.40.50.1580">
    <property type="entry name" value="Nucleoside phosphorylase domain"/>
    <property type="match status" value="1"/>
</dbReference>
<dbReference type="STRING" id="1172190.M947_08440"/>
<dbReference type="RefSeq" id="WP_021287938.1">
    <property type="nucleotide sequence ID" value="NZ_AUPZ01000010.1"/>
</dbReference>
<proteinExistence type="predicted"/>
<comment type="caution">
    <text evidence="1">The sequence shown here is derived from an EMBL/GenBank/DDBJ whole genome shotgun (WGS) entry which is preliminary data.</text>
</comment>
<protein>
    <recommendedName>
        <fullName evidence="3">Nucleoside phosphorylase domain-containing protein</fullName>
    </recommendedName>
</protein>
<dbReference type="SUPFAM" id="SSF53167">
    <property type="entry name" value="Purine and uridine phosphorylases"/>
    <property type="match status" value="1"/>
</dbReference>
<reference evidence="1 2" key="1">
    <citation type="submission" date="2013-07" db="EMBL/GenBank/DDBJ databases">
        <title>Sulfurimonas hongkongensis AST-10 Genome Sequencing.</title>
        <authorList>
            <person name="Cai L."/>
            <person name="Zhang T."/>
        </authorList>
    </citation>
    <scope>NUCLEOTIDE SEQUENCE [LARGE SCALE GENOMIC DNA]</scope>
    <source>
        <strain evidence="1 2">AST-10</strain>
    </source>
</reference>